<dbReference type="PANTHER" id="PTHR42795">
    <property type="entry name" value="ALANINE DEHYDROGENASE"/>
    <property type="match status" value="1"/>
</dbReference>
<feature type="binding site" evidence="9">
    <location>
        <position position="198"/>
    </location>
    <ligand>
        <name>NAD(+)</name>
        <dbReference type="ChEBI" id="CHEBI:57540"/>
    </ligand>
</feature>
<keyword evidence="4 6" id="KW-0560">Oxidoreductase</keyword>
<evidence type="ECO:0000259" key="10">
    <source>
        <dbReference type="SMART" id="SM01002"/>
    </source>
</evidence>
<evidence type="ECO:0000313" key="13">
    <source>
        <dbReference type="Proteomes" id="UP000053372"/>
    </source>
</evidence>
<protein>
    <recommendedName>
        <fullName evidence="3 6">Alanine dehydrogenase</fullName>
        <ecNumber evidence="3 6">1.4.1.1</ecNumber>
    </recommendedName>
</protein>
<dbReference type="InterPro" id="IPR036291">
    <property type="entry name" value="NAD(P)-bd_dom_sf"/>
</dbReference>
<dbReference type="FunFam" id="3.40.50.720:FF:000049">
    <property type="entry name" value="Alanine dehydrogenase"/>
    <property type="match status" value="1"/>
</dbReference>
<comment type="pathway">
    <text evidence="1">Amino-acid degradation; L-alanine degradation via dehydrogenase pathway; NH(3) and pyruvate from L-alanine: step 1/1.</text>
</comment>
<dbReference type="PROSITE" id="PS00837">
    <property type="entry name" value="ALADH_PNT_2"/>
    <property type="match status" value="1"/>
</dbReference>
<sequence>MEIGVPKETKDQEFRVGMSPSSVRALKEKGHAIFVESSAGIGAGFTDNDYVDAGAKIVPNPEQAWNRELVVKVKEPLVPEYRFLQKGQILFTYLHLAADRKLTEHLIDCGVSAIAYETVEQSGSNKLPLLAPMSVIAGRLSVQFGARFLEKQQGGRGVLLGGVPGVKQGKVTILGGGVVGTEAAKIAVGMGASVEIIDINVERLSYLETLFGSRVGLIYSNSSNIEAAARETDLLIGAVLVPGKRAPILVSRELVQKMRPGSVIVDVAVDQGGCIETLHPTSHTKPTYLEEEVVHYGVPNMPGAVPWTATQALNNSTLPYIIQLANSGMEALDNNSALAKGLNVSNFRLVHPAVREVFPDLVS</sequence>
<dbReference type="Pfam" id="PF05222">
    <property type="entry name" value="AlaDh_PNT_N"/>
    <property type="match status" value="1"/>
</dbReference>
<evidence type="ECO:0000256" key="8">
    <source>
        <dbReference type="PIRSR" id="PIRSR000183-2"/>
    </source>
</evidence>
<dbReference type="NCBIfam" id="TIGR00518">
    <property type="entry name" value="alaDH"/>
    <property type="match status" value="1"/>
</dbReference>
<feature type="binding site" evidence="9">
    <location>
        <begin position="298"/>
        <end position="301"/>
    </location>
    <ligand>
        <name>NAD(+)</name>
        <dbReference type="ChEBI" id="CHEBI:57540"/>
    </ligand>
</feature>
<evidence type="ECO:0000256" key="5">
    <source>
        <dbReference type="ARBA" id="ARBA00023027"/>
    </source>
</evidence>
<evidence type="ECO:0000256" key="1">
    <source>
        <dbReference type="ARBA" id="ARBA00005206"/>
    </source>
</evidence>
<dbReference type="PIRSF" id="PIRSF000183">
    <property type="entry name" value="Alanine_dh"/>
    <property type="match status" value="1"/>
</dbReference>
<proteinExistence type="inferred from homology"/>
<feature type="binding site" evidence="9">
    <location>
        <position position="220"/>
    </location>
    <ligand>
        <name>NAD(+)</name>
        <dbReference type="ChEBI" id="CHEBI:57540"/>
    </ligand>
</feature>
<dbReference type="OrthoDB" id="9804592at2"/>
<dbReference type="AlphaFoldDB" id="A0A0V7ZYX5"/>
<dbReference type="CDD" id="cd05305">
    <property type="entry name" value="L-AlaDH"/>
    <property type="match status" value="1"/>
</dbReference>
<dbReference type="Pfam" id="PF01262">
    <property type="entry name" value="AlaDh_PNT_C"/>
    <property type="match status" value="1"/>
</dbReference>
<evidence type="ECO:0000313" key="12">
    <source>
        <dbReference type="EMBL" id="KST69646.1"/>
    </source>
</evidence>
<dbReference type="Proteomes" id="UP000053372">
    <property type="component" value="Unassembled WGS sequence"/>
</dbReference>
<comment type="caution">
    <text evidence="12">The sequence shown here is derived from an EMBL/GenBank/DDBJ whole genome shotgun (WGS) entry which is preliminary data.</text>
</comment>
<evidence type="ECO:0000259" key="11">
    <source>
        <dbReference type="SMART" id="SM01003"/>
    </source>
</evidence>
<feature type="binding site" evidence="9">
    <location>
        <position position="203"/>
    </location>
    <ligand>
        <name>NAD(+)</name>
        <dbReference type="ChEBI" id="CHEBI:57540"/>
    </ligand>
</feature>
<gene>
    <name evidence="12" type="ORF">BC008_04905</name>
</gene>
<feature type="binding site" evidence="8">
    <location>
        <position position="15"/>
    </location>
    <ligand>
        <name>substrate</name>
    </ligand>
</feature>
<accession>A0A0V7ZYX5</accession>
<dbReference type="EMBL" id="LMTZ01000016">
    <property type="protein sequence ID" value="KST69646.1"/>
    <property type="molecule type" value="Genomic_DNA"/>
</dbReference>
<dbReference type="InterPro" id="IPR008143">
    <property type="entry name" value="Ala_DH/PNT_CS2"/>
</dbReference>
<feature type="binding site" evidence="9">
    <location>
        <begin position="267"/>
        <end position="270"/>
    </location>
    <ligand>
        <name>NAD(+)</name>
        <dbReference type="ChEBI" id="CHEBI:57540"/>
    </ligand>
</feature>
<dbReference type="InterPro" id="IPR007698">
    <property type="entry name" value="AlaDH/PNT_NAD(H)-bd"/>
</dbReference>
<comment type="similarity">
    <text evidence="2 6">Belongs to the AlaDH/PNT family.</text>
</comment>
<dbReference type="GO" id="GO:0000166">
    <property type="term" value="F:nucleotide binding"/>
    <property type="evidence" value="ECO:0007669"/>
    <property type="project" value="UniProtKB-KW"/>
</dbReference>
<dbReference type="GO" id="GO:0005886">
    <property type="term" value="C:plasma membrane"/>
    <property type="evidence" value="ECO:0007669"/>
    <property type="project" value="TreeGrafter"/>
</dbReference>
<dbReference type="SUPFAM" id="SSF52283">
    <property type="entry name" value="Formate/glycerate dehydrogenase catalytic domain-like"/>
    <property type="match status" value="1"/>
</dbReference>
<keyword evidence="13" id="KW-1185">Reference proteome</keyword>
<organism evidence="12 13">
    <name type="scientific">Mastigocoleus testarum BC008</name>
    <dbReference type="NCBI Taxonomy" id="371196"/>
    <lineage>
        <taxon>Bacteria</taxon>
        <taxon>Bacillati</taxon>
        <taxon>Cyanobacteriota</taxon>
        <taxon>Cyanophyceae</taxon>
        <taxon>Nostocales</taxon>
        <taxon>Hapalosiphonaceae</taxon>
        <taxon>Mastigocoleus</taxon>
    </lineage>
</organism>
<comment type="catalytic activity">
    <reaction evidence="6">
        <text>L-alanine + NAD(+) + H2O = pyruvate + NH4(+) + NADH + H(+)</text>
        <dbReference type="Rhea" id="RHEA:18405"/>
        <dbReference type="ChEBI" id="CHEBI:15361"/>
        <dbReference type="ChEBI" id="CHEBI:15377"/>
        <dbReference type="ChEBI" id="CHEBI:15378"/>
        <dbReference type="ChEBI" id="CHEBI:28938"/>
        <dbReference type="ChEBI" id="CHEBI:57540"/>
        <dbReference type="ChEBI" id="CHEBI:57945"/>
        <dbReference type="ChEBI" id="CHEBI:57972"/>
        <dbReference type="EC" id="1.4.1.1"/>
    </reaction>
</comment>
<keyword evidence="9" id="KW-0547">Nucleotide-binding</keyword>
<evidence type="ECO:0000256" key="6">
    <source>
        <dbReference type="PIRNR" id="PIRNR000183"/>
    </source>
</evidence>
<evidence type="ECO:0000256" key="2">
    <source>
        <dbReference type="ARBA" id="ARBA00005689"/>
    </source>
</evidence>
<feature type="domain" description="Alanine dehydrogenase/pyridine nucleotide transhydrogenase N-terminal" evidence="11">
    <location>
        <begin position="4"/>
        <end position="137"/>
    </location>
</feature>
<keyword evidence="5 6" id="KW-0520">NAD</keyword>
<dbReference type="RefSeq" id="WP_027843020.1">
    <property type="nucleotide sequence ID" value="NZ_LMTZ01000016.1"/>
</dbReference>
<dbReference type="SMART" id="SM01003">
    <property type="entry name" value="AlaDh_PNT_N"/>
    <property type="match status" value="1"/>
</dbReference>
<dbReference type="EC" id="1.4.1.1" evidence="3 6"/>
<dbReference type="PANTHER" id="PTHR42795:SF1">
    <property type="entry name" value="ALANINE DEHYDROGENASE"/>
    <property type="match status" value="1"/>
</dbReference>
<evidence type="ECO:0000256" key="4">
    <source>
        <dbReference type="ARBA" id="ARBA00023002"/>
    </source>
</evidence>
<dbReference type="GO" id="GO:0000286">
    <property type="term" value="F:alanine dehydrogenase activity"/>
    <property type="evidence" value="ECO:0007669"/>
    <property type="project" value="UniProtKB-UniRule"/>
</dbReference>
<dbReference type="GO" id="GO:0042853">
    <property type="term" value="P:L-alanine catabolic process"/>
    <property type="evidence" value="ECO:0007669"/>
    <property type="project" value="InterPro"/>
</dbReference>
<name>A0A0V7ZYX5_9CYAN</name>
<feature type="active site" description="Proton donor/acceptor" evidence="7">
    <location>
        <position position="95"/>
    </location>
</feature>
<feature type="binding site" evidence="9">
    <location>
        <position position="134"/>
    </location>
    <ligand>
        <name>NAD(+)</name>
        <dbReference type="ChEBI" id="CHEBI:57540"/>
    </ligand>
</feature>
<evidence type="ECO:0000256" key="3">
    <source>
        <dbReference type="ARBA" id="ARBA00012897"/>
    </source>
</evidence>
<feature type="active site" description="Proton donor/acceptor" evidence="7">
    <location>
        <position position="270"/>
    </location>
</feature>
<dbReference type="InterPro" id="IPR007886">
    <property type="entry name" value="AlaDH/PNT_N"/>
</dbReference>
<feature type="binding site" evidence="9">
    <location>
        <begin position="239"/>
        <end position="240"/>
    </location>
    <ligand>
        <name>NAD(+)</name>
        <dbReference type="ChEBI" id="CHEBI:57540"/>
    </ligand>
</feature>
<reference evidence="12 13" key="1">
    <citation type="journal article" date="2015" name="Genome Announc.">
        <title>Draft Genome of the Euendolithic (true boring) Cyanobacterium Mastigocoleus testarum strain BC008.</title>
        <authorList>
            <person name="Guida B.S."/>
            <person name="Garcia-Pichel F."/>
        </authorList>
    </citation>
    <scope>NUCLEOTIDE SEQUENCE [LARGE SCALE GENOMIC DNA]</scope>
    <source>
        <strain evidence="12 13">BC008</strain>
    </source>
</reference>
<feature type="domain" description="Alanine dehydrogenase/pyridine nucleotide transhydrogenase NAD(H)-binding" evidence="10">
    <location>
        <begin position="149"/>
        <end position="297"/>
    </location>
</feature>
<dbReference type="SMART" id="SM01002">
    <property type="entry name" value="AlaDh_PNT_C"/>
    <property type="match status" value="1"/>
</dbReference>
<evidence type="ECO:0000256" key="7">
    <source>
        <dbReference type="PIRSR" id="PIRSR000183-1"/>
    </source>
</evidence>
<dbReference type="SUPFAM" id="SSF51735">
    <property type="entry name" value="NAD(P)-binding Rossmann-fold domains"/>
    <property type="match status" value="1"/>
</dbReference>
<feature type="binding site" evidence="8">
    <location>
        <position position="74"/>
    </location>
    <ligand>
        <name>substrate</name>
    </ligand>
</feature>
<dbReference type="InterPro" id="IPR008141">
    <property type="entry name" value="Ala_DH"/>
</dbReference>
<dbReference type="Gene3D" id="3.40.50.720">
    <property type="entry name" value="NAD(P)-binding Rossmann-like Domain"/>
    <property type="match status" value="2"/>
</dbReference>
<evidence type="ECO:0000256" key="9">
    <source>
        <dbReference type="PIRSR" id="PIRSR000183-3"/>
    </source>
</evidence>